<evidence type="ECO:0000259" key="4">
    <source>
        <dbReference type="PROSITE" id="PS51123"/>
    </source>
</evidence>
<proteinExistence type="predicted"/>
<keyword evidence="6" id="KW-1185">Reference proteome</keyword>
<feature type="region of interest" description="Disordered" evidence="2">
    <location>
        <begin position="1"/>
        <end position="41"/>
    </location>
</feature>
<dbReference type="InterPro" id="IPR017732">
    <property type="entry name" value="T4/T6SS_DotU"/>
</dbReference>
<evidence type="ECO:0000313" key="5">
    <source>
        <dbReference type="EMBL" id="WDE13876.1"/>
    </source>
</evidence>
<evidence type="ECO:0000256" key="1">
    <source>
        <dbReference type="PROSITE-ProRule" id="PRU00473"/>
    </source>
</evidence>
<evidence type="ECO:0000313" key="6">
    <source>
        <dbReference type="Proteomes" id="UP001215231"/>
    </source>
</evidence>
<dbReference type="NCBIfam" id="TIGR03350">
    <property type="entry name" value="type_VI_ompA"/>
    <property type="match status" value="1"/>
</dbReference>
<feature type="transmembrane region" description="Helical" evidence="3">
    <location>
        <begin position="235"/>
        <end position="255"/>
    </location>
</feature>
<organism evidence="5 6">
    <name type="scientific">Thalassomonas haliotis</name>
    <dbReference type="NCBI Taxonomy" id="485448"/>
    <lineage>
        <taxon>Bacteria</taxon>
        <taxon>Pseudomonadati</taxon>
        <taxon>Pseudomonadota</taxon>
        <taxon>Gammaproteobacteria</taxon>
        <taxon>Alteromonadales</taxon>
        <taxon>Colwelliaceae</taxon>
        <taxon>Thalassomonas</taxon>
    </lineage>
</organism>
<dbReference type="Gene3D" id="1.25.40.590">
    <property type="entry name" value="Type IV / VI secretion system, DotU"/>
    <property type="match status" value="1"/>
</dbReference>
<dbReference type="Pfam" id="PF09850">
    <property type="entry name" value="DotU"/>
    <property type="match status" value="1"/>
</dbReference>
<dbReference type="EMBL" id="CP059693">
    <property type="protein sequence ID" value="WDE13876.1"/>
    <property type="molecule type" value="Genomic_DNA"/>
</dbReference>
<evidence type="ECO:0000256" key="2">
    <source>
        <dbReference type="SAM" id="MobiDB-lite"/>
    </source>
</evidence>
<name>A0ABY7VJW1_9GAMM</name>
<dbReference type="SUPFAM" id="SSF103088">
    <property type="entry name" value="OmpA-like"/>
    <property type="match status" value="1"/>
</dbReference>
<dbReference type="PANTHER" id="PTHR38033">
    <property type="entry name" value="MEMBRANE PROTEIN-RELATED"/>
    <property type="match status" value="1"/>
</dbReference>
<dbReference type="Gene3D" id="3.30.1330.60">
    <property type="entry name" value="OmpA-like domain"/>
    <property type="match status" value="1"/>
</dbReference>
<gene>
    <name evidence="5" type="primary">tssL</name>
    <name evidence="5" type="ORF">H3N35_10785</name>
</gene>
<dbReference type="CDD" id="cd07185">
    <property type="entry name" value="OmpA_C-like"/>
    <property type="match status" value="1"/>
</dbReference>
<sequence length="432" mass="48828">MNDKTIVKPRPGRGAGSAGKVLSTPEQEDDGKTVFEENSGESRAQNSILTIAANPLVDSAGTLLSICAQIRNTEQHEDIKTLKVQCIELIKHYEQLLRSHSINTEDIQSARYCLCSFLDETVLNTSWGGNSLWASDSLLSTFHNEAFGGEYFYTLLEDALQNPAQKHPLLELMYLCLSLGFVGKMRIEDQGEKKLEDLRDKCYQAVQTFKGDTYRELSPGWRERVVQHHEFQHPFPLWVTGALFGVLLLFIYMAFSYNINNYSSNVYKQLVTLVPWQQVGREDLQNLSRDEALMLQQLLQTEIQRELLDVEQLPDRVRIRIGAGVLFSSGSTQPRADFEAILAKIARTLESTDGKILITGHTDDDPIFTTKYPSNWHLSLARATAIGNFLANNASLSGRLWPEGRGESEPRVENTSDQNRSLNRRIEIDLLF</sequence>
<protein>
    <submittedName>
        <fullName evidence="5">Type VI secretion system protein TssL</fullName>
    </submittedName>
</protein>
<feature type="domain" description="OmpA-like" evidence="4">
    <location>
        <begin position="314"/>
        <end position="432"/>
    </location>
</feature>
<accession>A0ABY7VJW1</accession>
<dbReference type="InterPro" id="IPR006665">
    <property type="entry name" value="OmpA-like"/>
</dbReference>
<dbReference type="PANTHER" id="PTHR38033:SF1">
    <property type="entry name" value="DOTU FAMILY TYPE IV_VI SECRETION SYSTEM PROTEIN"/>
    <property type="match status" value="1"/>
</dbReference>
<dbReference type="NCBIfam" id="NF038228">
    <property type="entry name" value="IcmH_DotU_IVB"/>
    <property type="match status" value="1"/>
</dbReference>
<dbReference type="InterPro" id="IPR038522">
    <property type="entry name" value="T4/T6SS_DotU_sf"/>
</dbReference>
<dbReference type="RefSeq" id="WP_274054324.1">
    <property type="nucleotide sequence ID" value="NZ_CP059693.1"/>
</dbReference>
<dbReference type="InterPro" id="IPR036737">
    <property type="entry name" value="OmpA-like_sf"/>
</dbReference>
<keyword evidence="3" id="KW-0812">Transmembrane</keyword>
<evidence type="ECO:0000256" key="3">
    <source>
        <dbReference type="SAM" id="Phobius"/>
    </source>
</evidence>
<dbReference type="InterPro" id="IPR017733">
    <property type="entry name" value="OmpA-like_dom_proteobacteria"/>
</dbReference>
<dbReference type="Proteomes" id="UP001215231">
    <property type="component" value="Chromosome"/>
</dbReference>
<dbReference type="Pfam" id="PF00691">
    <property type="entry name" value="OmpA"/>
    <property type="match status" value="1"/>
</dbReference>
<reference evidence="5 6" key="1">
    <citation type="journal article" date="2022" name="Mar. Drugs">
        <title>Bioassay-Guided Fractionation Leads to the Detection of Cholic Acid Generated by the Rare Thalassomonas sp.</title>
        <authorList>
            <person name="Pheiffer F."/>
            <person name="Schneider Y.K."/>
            <person name="Hansen E.H."/>
            <person name="Andersen J.H."/>
            <person name="Isaksson J."/>
            <person name="Busche T."/>
            <person name="R C."/>
            <person name="Kalinowski J."/>
            <person name="Zyl L.V."/>
            <person name="Trindade M."/>
        </authorList>
    </citation>
    <scope>NUCLEOTIDE SEQUENCE [LARGE SCALE GENOMIC DNA]</scope>
    <source>
        <strain evidence="5 6">A5K-61T</strain>
    </source>
</reference>
<dbReference type="PROSITE" id="PS51123">
    <property type="entry name" value="OMPA_2"/>
    <property type="match status" value="1"/>
</dbReference>
<keyword evidence="3" id="KW-1133">Transmembrane helix</keyword>
<dbReference type="NCBIfam" id="TIGR03349">
    <property type="entry name" value="IV_VI_DotU"/>
    <property type="match status" value="1"/>
</dbReference>
<keyword evidence="1 3" id="KW-0472">Membrane</keyword>